<feature type="compositionally biased region" description="Low complexity" evidence="1">
    <location>
        <begin position="297"/>
        <end position="308"/>
    </location>
</feature>
<feature type="compositionally biased region" description="Basic and acidic residues" evidence="1">
    <location>
        <begin position="315"/>
        <end position="343"/>
    </location>
</feature>
<accession>A0A9Q3BCY2</accession>
<sequence length="1355" mass="152837">MQATNSVINAGNQFKTDADQSARLTNNLEPGNGPQRTIDTPVASTQSSRGGRSDAENHICNEAGRWPWPNTFNTMPQESRSASPQGWAQASTFGPQNRPLIERASSVASTSNSHVPLVEGTFYQPYPHEALGYMGDPSLGHSSTFQQPPPVFHSPMHPTWADGYDMGAAQDYEVNPADWWANPHQAHLQGRVPFVPPGHAVLQITQPAIQTAIVPTLRPIVALVPDFSTVYQPVTLRREELIPLSQIPHPQPMGLFDTTQSAQTFQHAPPTNFLHGSTGLRPTPPAGQRNSCSVGMQTSSTQSQLKKSLAVEASEAQRAKDVVTRPEVPRPYKTSEKLSEKVARPKRYPQEIAGLSPMTMSAAKDPIGSEKARGVAETSSAQASDGKAYPDTRLLESKPVLSSKPLNSNPSLNQNVVQSSPQKERQKEIELGKSSMYLPAEGKKEEPSLVKGLTPVATSITKDLPTKEASTAVSKSLSSSVSYAKVVSGGYTIQKGPEISRKVPVHTPFLNENVPQASREGKLKNAYSKQPQILGREANVFFEEKSKTQNKFKAQFDSVNKNKKRVSIAETPLDERFRASSQAQTQSRYNERKQDLYKTTTIMINKNRGKNFITPSDSVDDKFLLKPHIYSAEKDRNSHQKLLRFTTNPEKVDTSTQIAVPERSDSFSSSKPAQPPRIETYKLALSKPTDEKTMMEMNRVFEKSEKVPTILRNENKLNNLITSSDAVDNSLVLKTNINTAEIDNFSQKTPSVVSNHQEKVDPSTQTEIPEKGENPTFSKGAKPLRIEQSTNALSRPTDEQTAIETSFDLLEKDMPNQESSYHKHIEENEQTSDQERINTLQKTSENTTKDFEALLSKITDSYTSETSGVKLNSYSKTADALGSTPQNPRLKDLKTYAKLIDNIKSLFDIPAKQSNLKFEILRDREILIPRFINVFQPWLEGQNKWKIYPGIERPPKPWKLDDLNREKKYEIMNYMGDDWRGRALQEWKAVGVTDFHLAGKIAIHLKLLGTEKYLAHIPLESMSSELYKVLREAWESDWRDMIKLQYWARRYLGEIEGSRRLWALSCQILRHTVVENWRVIKEHLIAKKELKLPVADELEKAFQLASLSPDLVEMSRSFSSLAIFEQPASSKEALEGFLDIVLGPMDMNRRLRLGKCITNYKLIESWWESLTKAADQNGLIICRVIEVIRALHLDFPEDANFLLDQDLNTSNVRTLASNLLDLQTSFVYWYESIERAWLVRQFGEQYRRQFERLCKRPINQAKIFQSNPVKLEVTYAQLSLSQIAVPLGDILLLHDSGFAPPTIKALYYALRTEDMREFTQWETLFAKVRQELTEEQKSIFQSVFTSPHPDNIWIS</sequence>
<organism evidence="2 3">
    <name type="scientific">Austropuccinia psidii MF-1</name>
    <dbReference type="NCBI Taxonomy" id="1389203"/>
    <lineage>
        <taxon>Eukaryota</taxon>
        <taxon>Fungi</taxon>
        <taxon>Dikarya</taxon>
        <taxon>Basidiomycota</taxon>
        <taxon>Pucciniomycotina</taxon>
        <taxon>Pucciniomycetes</taxon>
        <taxon>Pucciniales</taxon>
        <taxon>Sphaerophragmiaceae</taxon>
        <taxon>Austropuccinia</taxon>
    </lineage>
</organism>
<feature type="region of interest" description="Disordered" evidence="1">
    <location>
        <begin position="276"/>
        <end position="433"/>
    </location>
</feature>
<dbReference type="Proteomes" id="UP000765509">
    <property type="component" value="Unassembled WGS sequence"/>
</dbReference>
<evidence type="ECO:0000313" key="2">
    <source>
        <dbReference type="EMBL" id="MBW0463079.1"/>
    </source>
</evidence>
<feature type="compositionally biased region" description="Polar residues" evidence="1">
    <location>
        <begin position="1"/>
        <end position="15"/>
    </location>
</feature>
<feature type="compositionally biased region" description="Polar residues" evidence="1">
    <location>
        <begin position="22"/>
        <end position="50"/>
    </location>
</feature>
<gene>
    <name evidence="2" type="ORF">O181_002794</name>
</gene>
<dbReference type="EMBL" id="AVOT02000479">
    <property type="protein sequence ID" value="MBW0463079.1"/>
    <property type="molecule type" value="Genomic_DNA"/>
</dbReference>
<keyword evidence="3" id="KW-1185">Reference proteome</keyword>
<feature type="region of interest" description="Disordered" evidence="1">
    <location>
        <begin position="1"/>
        <end position="93"/>
    </location>
</feature>
<dbReference type="OrthoDB" id="2506705at2759"/>
<name>A0A9Q3BCY2_9BASI</name>
<proteinExistence type="predicted"/>
<evidence type="ECO:0000313" key="3">
    <source>
        <dbReference type="Proteomes" id="UP000765509"/>
    </source>
</evidence>
<reference evidence="2" key="1">
    <citation type="submission" date="2021-03" db="EMBL/GenBank/DDBJ databases">
        <title>Draft genome sequence of rust myrtle Austropuccinia psidii MF-1, a brazilian biotype.</title>
        <authorList>
            <person name="Quecine M.C."/>
            <person name="Pachon D.M.R."/>
            <person name="Bonatelli M.L."/>
            <person name="Correr F.H."/>
            <person name="Franceschini L.M."/>
            <person name="Leite T.F."/>
            <person name="Margarido G.R.A."/>
            <person name="Almeida C.A."/>
            <person name="Ferrarezi J.A."/>
            <person name="Labate C.A."/>
        </authorList>
    </citation>
    <scope>NUCLEOTIDE SEQUENCE</scope>
    <source>
        <strain evidence="2">MF-1</strain>
    </source>
</reference>
<feature type="compositionally biased region" description="Low complexity" evidence="1">
    <location>
        <begin position="399"/>
        <end position="420"/>
    </location>
</feature>
<feature type="compositionally biased region" description="Basic and acidic residues" evidence="1">
    <location>
        <begin position="422"/>
        <end position="431"/>
    </location>
</feature>
<feature type="compositionally biased region" description="Polar residues" evidence="1">
    <location>
        <begin position="787"/>
        <end position="800"/>
    </location>
</feature>
<feature type="compositionally biased region" description="Polar residues" evidence="1">
    <location>
        <begin position="70"/>
        <end position="93"/>
    </location>
</feature>
<evidence type="ECO:0000256" key="1">
    <source>
        <dbReference type="SAM" id="MobiDB-lite"/>
    </source>
</evidence>
<comment type="caution">
    <text evidence="2">The sequence shown here is derived from an EMBL/GenBank/DDBJ whole genome shotgun (WGS) entry which is preliminary data.</text>
</comment>
<protein>
    <submittedName>
        <fullName evidence="2">Uncharacterized protein</fullName>
    </submittedName>
</protein>
<feature type="region of interest" description="Disordered" evidence="1">
    <location>
        <begin position="749"/>
        <end position="800"/>
    </location>
</feature>